<dbReference type="AlphaFoldDB" id="A0A420IH42"/>
<reference evidence="2 3" key="1">
    <citation type="journal article" date="2018" name="BMC Genomics">
        <title>Comparative genome analyses reveal sequence features reflecting distinct modes of host-adaptation between dicot and monocot powdery mildew.</title>
        <authorList>
            <person name="Wu Y."/>
            <person name="Ma X."/>
            <person name="Pan Z."/>
            <person name="Kale S.D."/>
            <person name="Song Y."/>
            <person name="King H."/>
            <person name="Zhang Q."/>
            <person name="Presley C."/>
            <person name="Deng X."/>
            <person name="Wei C.I."/>
            <person name="Xiao S."/>
        </authorList>
    </citation>
    <scope>NUCLEOTIDE SEQUENCE [LARGE SCALE GENOMIC DNA]</scope>
    <source>
        <strain evidence="2">UMSG1</strain>
    </source>
</reference>
<dbReference type="EMBL" id="MCBS01024245">
    <property type="protein sequence ID" value="RKF73851.1"/>
    <property type="molecule type" value="Genomic_DNA"/>
</dbReference>
<feature type="compositionally biased region" description="Basic and acidic residues" evidence="1">
    <location>
        <begin position="267"/>
        <end position="282"/>
    </location>
</feature>
<feature type="compositionally biased region" description="Basic and acidic residues" evidence="1">
    <location>
        <begin position="183"/>
        <end position="192"/>
    </location>
</feature>
<comment type="caution">
    <text evidence="2">The sequence shown here is derived from an EMBL/GenBank/DDBJ whole genome shotgun (WGS) entry which is preliminary data.</text>
</comment>
<accession>A0A420IH42</accession>
<evidence type="ECO:0000313" key="2">
    <source>
        <dbReference type="EMBL" id="RKF73851.1"/>
    </source>
</evidence>
<sequence>MAPFLDDPRLRNRWNRISSNAESVAEIAATNIWTFQNKYMNPCFSSVCLSVEQCVGICFSNREERARRRTRGRAEASFDFYDDWDQDDISRNHGLFGGWGNEELGKLLAGNGSHANRAECVNPPSGRKRAMSYGTRGRRTSLEHDPTVIPSTSALGFLCRFPFKFGGTLRYKPSAADLQDQSSKSRTDRLYEYETEPLITDRNHDLPRKKYKKHKRSRSSTSSSAQTSNSFRSRRDLLPSDEEEDAVPLSDEFTIVVEQRTTLSGLDEEKGQKRDDKCERSSSSRNSTIVSPIPQSPSRSIHLLLEHNTSPLDSHCEVAKILSPTTAQKLSLLDLKQEEHSLRLGERTEVDHRRQEISILPAEGDIRVGQFRSKPIIEDIPNDVIFITENTGKQKTIAINHDIESNLKEKRNSQEFSVINKSKYKNEASRQIFVPARLPNFH</sequence>
<evidence type="ECO:0000313" key="3">
    <source>
        <dbReference type="Proteomes" id="UP000285326"/>
    </source>
</evidence>
<organism evidence="2 3">
    <name type="scientific">Golovinomyces cichoracearum</name>
    <dbReference type="NCBI Taxonomy" id="62708"/>
    <lineage>
        <taxon>Eukaryota</taxon>
        <taxon>Fungi</taxon>
        <taxon>Dikarya</taxon>
        <taxon>Ascomycota</taxon>
        <taxon>Pezizomycotina</taxon>
        <taxon>Leotiomycetes</taxon>
        <taxon>Erysiphales</taxon>
        <taxon>Erysiphaceae</taxon>
        <taxon>Golovinomyces</taxon>
    </lineage>
</organism>
<feature type="compositionally biased region" description="Basic residues" evidence="1">
    <location>
        <begin position="209"/>
        <end position="218"/>
    </location>
</feature>
<gene>
    <name evidence="2" type="ORF">GcM1_242091</name>
</gene>
<feature type="compositionally biased region" description="Basic and acidic residues" evidence="1">
    <location>
        <begin position="199"/>
        <end position="208"/>
    </location>
</feature>
<protein>
    <submittedName>
        <fullName evidence="2">Uncharacterized protein</fullName>
    </submittedName>
</protein>
<feature type="region of interest" description="Disordered" evidence="1">
    <location>
        <begin position="264"/>
        <end position="296"/>
    </location>
</feature>
<dbReference type="Proteomes" id="UP000285326">
    <property type="component" value="Unassembled WGS sequence"/>
</dbReference>
<feature type="region of interest" description="Disordered" evidence="1">
    <location>
        <begin position="118"/>
        <end position="145"/>
    </location>
</feature>
<proteinExistence type="predicted"/>
<evidence type="ECO:0000256" key="1">
    <source>
        <dbReference type="SAM" id="MobiDB-lite"/>
    </source>
</evidence>
<feature type="region of interest" description="Disordered" evidence="1">
    <location>
        <begin position="174"/>
        <end position="251"/>
    </location>
</feature>
<name>A0A420IH42_9PEZI</name>
<feature type="compositionally biased region" description="Low complexity" evidence="1">
    <location>
        <begin position="219"/>
        <end position="231"/>
    </location>
</feature>